<name>A0AA97KP28_EUBMA</name>
<dbReference type="Pfam" id="PF01390">
    <property type="entry name" value="SEA"/>
    <property type="match status" value="1"/>
</dbReference>
<feature type="domain" description="SEA" evidence="3">
    <location>
        <begin position="334"/>
        <end position="439"/>
    </location>
</feature>
<evidence type="ECO:0000256" key="1">
    <source>
        <dbReference type="SAM" id="MobiDB-lite"/>
    </source>
</evidence>
<dbReference type="SUPFAM" id="SSF82671">
    <property type="entry name" value="SEA domain"/>
    <property type="match status" value="1"/>
</dbReference>
<dbReference type="PROSITE" id="PS50024">
    <property type="entry name" value="SEA"/>
    <property type="match status" value="1"/>
</dbReference>
<organism evidence="4 5">
    <name type="scientific">Eublepharis macularius</name>
    <name type="common">Leopard gecko</name>
    <name type="synonym">Cyrtodactylus macularius</name>
    <dbReference type="NCBI Taxonomy" id="481883"/>
    <lineage>
        <taxon>Eukaryota</taxon>
        <taxon>Metazoa</taxon>
        <taxon>Chordata</taxon>
        <taxon>Craniata</taxon>
        <taxon>Vertebrata</taxon>
        <taxon>Euteleostomi</taxon>
        <taxon>Lepidosauria</taxon>
        <taxon>Squamata</taxon>
        <taxon>Bifurcata</taxon>
        <taxon>Gekkota</taxon>
        <taxon>Eublepharidae</taxon>
        <taxon>Eublepharinae</taxon>
        <taxon>Eublepharis</taxon>
    </lineage>
</organism>
<keyword evidence="2" id="KW-0472">Membrane</keyword>
<evidence type="ECO:0000256" key="2">
    <source>
        <dbReference type="SAM" id="Phobius"/>
    </source>
</evidence>
<evidence type="ECO:0000259" key="3">
    <source>
        <dbReference type="PROSITE" id="PS50024"/>
    </source>
</evidence>
<dbReference type="Proteomes" id="UP001190640">
    <property type="component" value="Chromosome 18"/>
</dbReference>
<dbReference type="InterPro" id="IPR000082">
    <property type="entry name" value="SEA_dom"/>
</dbReference>
<keyword evidence="2" id="KW-1133">Transmembrane helix</keyword>
<keyword evidence="4" id="KW-1185">Reference proteome</keyword>
<dbReference type="KEGG" id="emc:129345264"/>
<feature type="region of interest" description="Disordered" evidence="1">
    <location>
        <begin position="110"/>
        <end position="132"/>
    </location>
</feature>
<gene>
    <name evidence="5" type="primary">LOC129345264</name>
</gene>
<dbReference type="GeneID" id="129345264"/>
<evidence type="ECO:0000313" key="5">
    <source>
        <dbReference type="RefSeq" id="XP_054858279.1"/>
    </source>
</evidence>
<dbReference type="RefSeq" id="XP_054858279.1">
    <property type="nucleotide sequence ID" value="XM_055002304.1"/>
</dbReference>
<dbReference type="AlphaFoldDB" id="A0AA97KP28"/>
<keyword evidence="2" id="KW-0812">Transmembrane</keyword>
<dbReference type="InterPro" id="IPR036364">
    <property type="entry name" value="SEA_dom_sf"/>
</dbReference>
<protein>
    <submittedName>
        <fullName evidence="5">Uncharacterized protein LOC129345264</fullName>
    </submittedName>
</protein>
<evidence type="ECO:0000313" key="4">
    <source>
        <dbReference type="Proteomes" id="UP001190640"/>
    </source>
</evidence>
<proteinExistence type="predicted"/>
<accession>A0AA97KP28</accession>
<sequence>MLRWSQEDPVRGKSFSAGLHLSGDLIFQHFHMSEPIEQKQRILPEQLIHQQFSWSIARATEVPLKGLQISLLVSVTTLGSTVGKKGTTAGPSTKVDAPKMIQTTALTSTKPVTTTRGGPTSKQLVSTRRASTVGQTAERDNFTVSKQTLDLNKMLSSYESFLQANVLRFLSGSVLVQGEAMFQEGRVPTPSDMIRTIVTAIEKREMDTFFDWRMDLKSVRSNEFSLKNLEPEVLSISFTVLGRGTIATFGGLTEWGPLERLRNEVVLSLSVRYRVQNFSLAQVRNVQGDLDINGEMYVNTEAHVDIGWALEALKGLANYSVDLGSICINGSKLSLQIFQFSFLVTNRIFSEKLLDRSSMAHQRLSWDLSKALTHMLGQYQNLLQVTIREMRSGSLICQGDVIFQPPAPTNKDVVHTLALSVGPKNYLGASNIQVDPFSFMVAGAKLEPPYTNPSIPSYGIVLIFLGCLALVVMPFCVLMYNKLRWRGKIVLCRAHDPEVMVETFELDNAGFRSLTEDNSTQSHSPTEALG</sequence>
<reference evidence="5" key="1">
    <citation type="submission" date="2025-08" db="UniProtKB">
        <authorList>
            <consortium name="RefSeq"/>
        </authorList>
    </citation>
    <scope>IDENTIFICATION</scope>
    <source>
        <tissue evidence="5">Blood</tissue>
    </source>
</reference>
<feature type="transmembrane region" description="Helical" evidence="2">
    <location>
        <begin position="458"/>
        <end position="480"/>
    </location>
</feature>